<organism evidence="3 4">
    <name type="scientific">Kipferlia bialata</name>
    <dbReference type="NCBI Taxonomy" id="797122"/>
    <lineage>
        <taxon>Eukaryota</taxon>
        <taxon>Metamonada</taxon>
        <taxon>Carpediemonas-like organisms</taxon>
        <taxon>Kipferlia</taxon>
    </lineage>
</organism>
<evidence type="ECO:0000313" key="3">
    <source>
        <dbReference type="EMBL" id="GCA63187.1"/>
    </source>
</evidence>
<feature type="region of interest" description="Disordered" evidence="1">
    <location>
        <begin position="380"/>
        <end position="446"/>
    </location>
</feature>
<evidence type="ECO:0000313" key="4">
    <source>
        <dbReference type="Proteomes" id="UP000265618"/>
    </source>
</evidence>
<proteinExistence type="predicted"/>
<feature type="non-terminal residue" evidence="3">
    <location>
        <position position="1"/>
    </location>
</feature>
<keyword evidence="2" id="KW-0472">Membrane</keyword>
<gene>
    <name evidence="3" type="ORF">KIPB_008364</name>
</gene>
<evidence type="ECO:0000256" key="2">
    <source>
        <dbReference type="SAM" id="Phobius"/>
    </source>
</evidence>
<keyword evidence="2" id="KW-1133">Transmembrane helix</keyword>
<keyword evidence="2" id="KW-0812">Transmembrane</keyword>
<evidence type="ECO:0000256" key="1">
    <source>
        <dbReference type="SAM" id="MobiDB-lite"/>
    </source>
</evidence>
<feature type="transmembrane region" description="Helical" evidence="2">
    <location>
        <begin position="341"/>
        <end position="368"/>
    </location>
</feature>
<name>A0A391NNI6_9EUKA</name>
<keyword evidence="4" id="KW-1185">Reference proteome</keyword>
<comment type="caution">
    <text evidence="3">The sequence shown here is derived from an EMBL/GenBank/DDBJ whole genome shotgun (WGS) entry which is preliminary data.</text>
</comment>
<reference evidence="3 4" key="1">
    <citation type="journal article" date="2018" name="PLoS ONE">
        <title>The draft genome of Kipferlia bialata reveals reductive genome evolution in fornicate parasites.</title>
        <authorList>
            <person name="Tanifuji G."/>
            <person name="Takabayashi S."/>
            <person name="Kume K."/>
            <person name="Takagi M."/>
            <person name="Nakayama T."/>
            <person name="Kamikawa R."/>
            <person name="Inagaki Y."/>
            <person name="Hashimoto T."/>
        </authorList>
    </citation>
    <scope>NUCLEOTIDE SEQUENCE [LARGE SCALE GENOMIC DNA]</scope>
    <source>
        <strain evidence="3">NY0173</strain>
    </source>
</reference>
<sequence length="501" mass="51111">SIEVGGSTLIANAGSVTVVPAAASNSELTLPSTVVAGTAFAMTARLYDAYDNAVTTGAALTATFTLASTGVSVVGVFDSTTTEYTISVSGEVALTLATGQHTVSLSVTGSLFVPDAGTLSVVRPYIPLPTSSPVSVTAGEDTAMTVTVNDSGVGVDGLTVTLSASSDVSDGVVLTYTSEGKYIGNYPVPLSATGSLTLHVTLSDTLGRYSDTTASITTTVLPRIEATVVVETEPDAEPEVIDETSELSLTLLAPSGEPLTGLSILVSAYPDMSNAVTLTYAGDGQYVGAYPPMTSSSKSMDVETFGDAESVTLYAVVSGSDDCGDTSFTFDVYVVVDDGTWSAWVVIGVCVGVGALLLGGGVLAVWCLHQQQQSREFALKTSESGAKEDCEEGSDVALDVSETDQVSEGTEASVSGSDTPGSGGESPYSSHYAPDENQEEYGAASAPPMDMYLPPLVPSGVIMVPVAVMPIVATGETLLPLPVPVSTMPGNQQELVENAEV</sequence>
<dbReference type="AlphaFoldDB" id="A0A391NNI6"/>
<dbReference type="Proteomes" id="UP000265618">
    <property type="component" value="Unassembled WGS sequence"/>
</dbReference>
<evidence type="ECO:0008006" key="5">
    <source>
        <dbReference type="Google" id="ProtNLM"/>
    </source>
</evidence>
<accession>A0A391NNI6</accession>
<feature type="compositionally biased region" description="Polar residues" evidence="1">
    <location>
        <begin position="403"/>
        <end position="420"/>
    </location>
</feature>
<dbReference type="EMBL" id="BDIP01002570">
    <property type="protein sequence ID" value="GCA63187.1"/>
    <property type="molecule type" value="Genomic_DNA"/>
</dbReference>
<protein>
    <recommendedName>
        <fullName evidence="5">Ig-like domain-containing protein</fullName>
    </recommendedName>
</protein>